<keyword evidence="2" id="KW-0732">Signal</keyword>
<organism evidence="3 4">
    <name type="scientific">Coprinopsis marcescibilis</name>
    <name type="common">Agaric fungus</name>
    <name type="synonym">Psathyrella marcescibilis</name>
    <dbReference type="NCBI Taxonomy" id="230819"/>
    <lineage>
        <taxon>Eukaryota</taxon>
        <taxon>Fungi</taxon>
        <taxon>Dikarya</taxon>
        <taxon>Basidiomycota</taxon>
        <taxon>Agaricomycotina</taxon>
        <taxon>Agaricomycetes</taxon>
        <taxon>Agaricomycetidae</taxon>
        <taxon>Agaricales</taxon>
        <taxon>Agaricineae</taxon>
        <taxon>Psathyrellaceae</taxon>
        <taxon>Coprinopsis</taxon>
    </lineage>
</organism>
<evidence type="ECO:0000313" key="3">
    <source>
        <dbReference type="EMBL" id="TFK22983.1"/>
    </source>
</evidence>
<dbReference type="Proteomes" id="UP000307440">
    <property type="component" value="Unassembled WGS sequence"/>
</dbReference>
<dbReference type="EMBL" id="ML210228">
    <property type="protein sequence ID" value="TFK22983.1"/>
    <property type="molecule type" value="Genomic_DNA"/>
</dbReference>
<protein>
    <submittedName>
        <fullName evidence="3">Uncharacterized protein</fullName>
    </submittedName>
</protein>
<feature type="compositionally biased region" description="Polar residues" evidence="1">
    <location>
        <begin position="81"/>
        <end position="95"/>
    </location>
</feature>
<feature type="region of interest" description="Disordered" evidence="1">
    <location>
        <begin position="65"/>
        <end position="136"/>
    </location>
</feature>
<accession>A0A5C3KT07</accession>
<reference evidence="3 4" key="1">
    <citation type="journal article" date="2019" name="Nat. Ecol. Evol.">
        <title>Megaphylogeny resolves global patterns of mushroom evolution.</title>
        <authorList>
            <person name="Varga T."/>
            <person name="Krizsan K."/>
            <person name="Foldi C."/>
            <person name="Dima B."/>
            <person name="Sanchez-Garcia M."/>
            <person name="Sanchez-Ramirez S."/>
            <person name="Szollosi G.J."/>
            <person name="Szarkandi J.G."/>
            <person name="Papp V."/>
            <person name="Albert L."/>
            <person name="Andreopoulos W."/>
            <person name="Angelini C."/>
            <person name="Antonin V."/>
            <person name="Barry K.W."/>
            <person name="Bougher N.L."/>
            <person name="Buchanan P."/>
            <person name="Buyck B."/>
            <person name="Bense V."/>
            <person name="Catcheside P."/>
            <person name="Chovatia M."/>
            <person name="Cooper J."/>
            <person name="Damon W."/>
            <person name="Desjardin D."/>
            <person name="Finy P."/>
            <person name="Geml J."/>
            <person name="Haridas S."/>
            <person name="Hughes K."/>
            <person name="Justo A."/>
            <person name="Karasinski D."/>
            <person name="Kautmanova I."/>
            <person name="Kiss B."/>
            <person name="Kocsube S."/>
            <person name="Kotiranta H."/>
            <person name="LaButti K.M."/>
            <person name="Lechner B.E."/>
            <person name="Liimatainen K."/>
            <person name="Lipzen A."/>
            <person name="Lukacs Z."/>
            <person name="Mihaltcheva S."/>
            <person name="Morgado L.N."/>
            <person name="Niskanen T."/>
            <person name="Noordeloos M.E."/>
            <person name="Ohm R.A."/>
            <person name="Ortiz-Santana B."/>
            <person name="Ovrebo C."/>
            <person name="Racz N."/>
            <person name="Riley R."/>
            <person name="Savchenko A."/>
            <person name="Shiryaev A."/>
            <person name="Soop K."/>
            <person name="Spirin V."/>
            <person name="Szebenyi C."/>
            <person name="Tomsovsky M."/>
            <person name="Tulloss R.E."/>
            <person name="Uehling J."/>
            <person name="Grigoriev I.V."/>
            <person name="Vagvolgyi C."/>
            <person name="Papp T."/>
            <person name="Martin F.M."/>
            <person name="Miettinen O."/>
            <person name="Hibbett D.S."/>
            <person name="Nagy L.G."/>
        </authorList>
    </citation>
    <scope>NUCLEOTIDE SEQUENCE [LARGE SCALE GENOMIC DNA]</scope>
    <source>
        <strain evidence="3 4">CBS 121175</strain>
    </source>
</reference>
<dbReference type="AlphaFoldDB" id="A0A5C3KT07"/>
<feature type="signal peptide" evidence="2">
    <location>
        <begin position="1"/>
        <end position="19"/>
    </location>
</feature>
<evidence type="ECO:0000256" key="2">
    <source>
        <dbReference type="SAM" id="SignalP"/>
    </source>
</evidence>
<feature type="compositionally biased region" description="Polar residues" evidence="1">
    <location>
        <begin position="120"/>
        <end position="136"/>
    </location>
</feature>
<proteinExistence type="predicted"/>
<gene>
    <name evidence="3" type="ORF">FA15DRAFT_757616</name>
</gene>
<evidence type="ECO:0000256" key="1">
    <source>
        <dbReference type="SAM" id="MobiDB-lite"/>
    </source>
</evidence>
<sequence>MARFTLLIAALPFALQAAALNWKSGIQASSATATVPATAPAPYTTFCGGATYTVTAPAGGDPTGITTVFPSSGPVAAPTGGSDTLVPSASVSSRAVTEPGATASSSPSPVLSLDRRNSGPAASSNLASGPAASSNLASGPVAGSNLASGPVASSNLASGPGTVPAGSNGTSYLEAQPTLAYPSGGYECPFPTSTVIASPAQTPEATTGDSLNDDQALKINSLGSGAVGTQVWGGASLVLAGTFAVLNGLL</sequence>
<feature type="chain" id="PRO_5023075429" evidence="2">
    <location>
        <begin position="20"/>
        <end position="250"/>
    </location>
</feature>
<keyword evidence="4" id="KW-1185">Reference proteome</keyword>
<evidence type="ECO:0000313" key="4">
    <source>
        <dbReference type="Proteomes" id="UP000307440"/>
    </source>
</evidence>
<name>A0A5C3KT07_COPMA</name>